<evidence type="ECO:0000313" key="2">
    <source>
        <dbReference type="Proteomes" id="UP000317178"/>
    </source>
</evidence>
<dbReference type="AlphaFoldDB" id="A0A518CIG0"/>
<dbReference type="KEGG" id="plon:Pla110_07220"/>
<gene>
    <name evidence="1" type="ORF">Pla110_07220</name>
</gene>
<proteinExistence type="predicted"/>
<accession>A0A518CIG0</accession>
<evidence type="ECO:0000313" key="1">
    <source>
        <dbReference type="EMBL" id="QDU79018.1"/>
    </source>
</evidence>
<evidence type="ECO:0008006" key="3">
    <source>
        <dbReference type="Google" id="ProtNLM"/>
    </source>
</evidence>
<dbReference type="Proteomes" id="UP000317178">
    <property type="component" value="Chromosome"/>
</dbReference>
<dbReference type="OrthoDB" id="286595at2"/>
<dbReference type="EMBL" id="CP036281">
    <property type="protein sequence ID" value="QDU79018.1"/>
    <property type="molecule type" value="Genomic_DNA"/>
</dbReference>
<keyword evidence="2" id="KW-1185">Reference proteome</keyword>
<organism evidence="1 2">
    <name type="scientific">Polystyrenella longa</name>
    <dbReference type="NCBI Taxonomy" id="2528007"/>
    <lineage>
        <taxon>Bacteria</taxon>
        <taxon>Pseudomonadati</taxon>
        <taxon>Planctomycetota</taxon>
        <taxon>Planctomycetia</taxon>
        <taxon>Planctomycetales</taxon>
        <taxon>Planctomycetaceae</taxon>
        <taxon>Polystyrenella</taxon>
    </lineage>
</organism>
<dbReference type="RefSeq" id="WP_144993292.1">
    <property type="nucleotide sequence ID" value="NZ_CP036281.1"/>
</dbReference>
<name>A0A518CIG0_9PLAN</name>
<sequence>MAGKTLTKLTAGTKVRVKDGTPLPEFPDTDCGGWTGEIMEHIGKKSSPRYVLQWDDNTVAQFDEEYIAQCEEKKLFHLMACFEAEELEVAE</sequence>
<reference evidence="1 2" key="1">
    <citation type="submission" date="2019-02" db="EMBL/GenBank/DDBJ databases">
        <title>Deep-cultivation of Planctomycetes and their phenomic and genomic characterization uncovers novel biology.</title>
        <authorList>
            <person name="Wiegand S."/>
            <person name="Jogler M."/>
            <person name="Boedeker C."/>
            <person name="Pinto D."/>
            <person name="Vollmers J."/>
            <person name="Rivas-Marin E."/>
            <person name="Kohn T."/>
            <person name="Peeters S.H."/>
            <person name="Heuer A."/>
            <person name="Rast P."/>
            <person name="Oberbeckmann S."/>
            <person name="Bunk B."/>
            <person name="Jeske O."/>
            <person name="Meyerdierks A."/>
            <person name="Storesund J.E."/>
            <person name="Kallscheuer N."/>
            <person name="Luecker S."/>
            <person name="Lage O.M."/>
            <person name="Pohl T."/>
            <person name="Merkel B.J."/>
            <person name="Hornburger P."/>
            <person name="Mueller R.-W."/>
            <person name="Bruemmer F."/>
            <person name="Labrenz M."/>
            <person name="Spormann A.M."/>
            <person name="Op den Camp H."/>
            <person name="Overmann J."/>
            <person name="Amann R."/>
            <person name="Jetten M.S.M."/>
            <person name="Mascher T."/>
            <person name="Medema M.H."/>
            <person name="Devos D.P."/>
            <person name="Kaster A.-K."/>
            <person name="Ovreas L."/>
            <person name="Rohde M."/>
            <person name="Galperin M.Y."/>
            <person name="Jogler C."/>
        </authorList>
    </citation>
    <scope>NUCLEOTIDE SEQUENCE [LARGE SCALE GENOMIC DNA]</scope>
    <source>
        <strain evidence="1 2">Pla110</strain>
    </source>
</reference>
<protein>
    <recommendedName>
        <fullName evidence="3">DUF4314 domain-containing protein</fullName>
    </recommendedName>
</protein>